<name>E7GBI0_9FIRM</name>
<sequence length="248" mass="27773">MIYNIYFSPTGSTQKVTSFLANQINTCTDVDLSLPKNNFSINIGKDDFCIVGVPSFGGRVPDIAIKRLSQLKGHQTPVLAVVTYGNRAYEDTLLELKETLEQQGFICIAAIACVAEHSIMHQFAKGRPNQDDLNEMAGFMEEVKKRLKKQAISVYVPGNNPYKEYHVIPLHPKASSTCHQCGLCARRCPVQAIPLDNPQEIMKGQCISCMRCVHICPQQARKCSSIKIKMASQKLQKQCMVKKENEFF</sequence>
<reference evidence="5 6" key="1">
    <citation type="submission" date="2010-12" db="EMBL/GenBank/DDBJ databases">
        <title>The Genome Sequence of Coprobacillus sp. strain 29_1.</title>
        <authorList>
            <consortium name="The Broad Institute Genome Sequencing Platform"/>
            <person name="Earl A."/>
            <person name="Ward D."/>
            <person name="Feldgarden M."/>
            <person name="Gevers D."/>
            <person name="Daigneault M."/>
            <person name="Sibley C.D."/>
            <person name="White A."/>
            <person name="Strauss J."/>
            <person name="Allen-Vercoe E."/>
            <person name="Young S.K."/>
            <person name="Zeng Q."/>
            <person name="Gargeya S."/>
            <person name="Fitzgerald M."/>
            <person name="Haas B."/>
            <person name="Abouelleil A."/>
            <person name="Alvarado L."/>
            <person name="Arachchi H.M."/>
            <person name="Berlin A."/>
            <person name="Brown A."/>
            <person name="Chapman S.B."/>
            <person name="Chen Z."/>
            <person name="Dunbar C."/>
            <person name="Freedman E."/>
            <person name="Gearin G."/>
            <person name="Gellesch M."/>
            <person name="Goldberg J."/>
            <person name="Griggs A."/>
            <person name="Gujja S."/>
            <person name="Heilman E."/>
            <person name="Heiman D."/>
            <person name="Howarth C."/>
            <person name="Larson L."/>
            <person name="Lui A."/>
            <person name="MacDonald P.J.P."/>
            <person name="Mehta T."/>
            <person name="Montmayeur A."/>
            <person name="Murphy C."/>
            <person name="Neiman D."/>
            <person name="Pearson M."/>
            <person name="Priest M."/>
            <person name="Roberts A."/>
            <person name="Saif S."/>
            <person name="Shea T."/>
            <person name="Shenoy N."/>
            <person name="Sisk P."/>
            <person name="Stolte C."/>
            <person name="Sykes S."/>
            <person name="White J."/>
            <person name="Yandava C."/>
            <person name="Nusbaum C."/>
            <person name="Birren B."/>
        </authorList>
    </citation>
    <scope>NUCLEOTIDE SEQUENCE [LARGE SCALE GENOMIC DNA]</scope>
    <source>
        <strain evidence="5 6">29_1</strain>
    </source>
</reference>
<dbReference type="Pfam" id="PF13187">
    <property type="entry name" value="Fer4_9"/>
    <property type="match status" value="1"/>
</dbReference>
<dbReference type="GO" id="GO:0046872">
    <property type="term" value="F:metal ion binding"/>
    <property type="evidence" value="ECO:0007669"/>
    <property type="project" value="UniProtKB-KW"/>
</dbReference>
<dbReference type="PROSITE" id="PS00198">
    <property type="entry name" value="4FE4S_FER_1"/>
    <property type="match status" value="1"/>
</dbReference>
<comment type="caution">
    <text evidence="5">The sequence shown here is derived from an EMBL/GenBank/DDBJ whole genome shotgun (WGS) entry which is preliminary data.</text>
</comment>
<dbReference type="Proteomes" id="UP000003157">
    <property type="component" value="Unassembled WGS sequence"/>
</dbReference>
<feature type="domain" description="4Fe-4S ferredoxin-type" evidence="4">
    <location>
        <begin position="168"/>
        <end position="198"/>
    </location>
</feature>
<dbReference type="InterPro" id="IPR017900">
    <property type="entry name" value="4Fe4S_Fe_S_CS"/>
</dbReference>
<dbReference type="InterPro" id="IPR047964">
    <property type="entry name" value="EFR1-like"/>
</dbReference>
<evidence type="ECO:0000256" key="3">
    <source>
        <dbReference type="ARBA" id="ARBA00023014"/>
    </source>
</evidence>
<dbReference type="Gene3D" id="3.30.70.20">
    <property type="match status" value="1"/>
</dbReference>
<dbReference type="SUPFAM" id="SSF54862">
    <property type="entry name" value="4Fe-4S ferredoxins"/>
    <property type="match status" value="1"/>
</dbReference>
<evidence type="ECO:0000313" key="5">
    <source>
        <dbReference type="EMBL" id="EFW04715.1"/>
    </source>
</evidence>
<evidence type="ECO:0000259" key="4">
    <source>
        <dbReference type="PROSITE" id="PS51379"/>
    </source>
</evidence>
<dbReference type="SUPFAM" id="SSF52218">
    <property type="entry name" value="Flavoproteins"/>
    <property type="match status" value="1"/>
</dbReference>
<dbReference type="HOGENOM" id="CLU_069541_0_0_9"/>
<evidence type="ECO:0000313" key="6">
    <source>
        <dbReference type="Proteomes" id="UP000003157"/>
    </source>
</evidence>
<dbReference type="OrthoDB" id="9813995at2"/>
<dbReference type="EMBL" id="ADKX01000034">
    <property type="protein sequence ID" value="EFW04715.1"/>
    <property type="molecule type" value="Genomic_DNA"/>
</dbReference>
<protein>
    <recommendedName>
        <fullName evidence="4">4Fe-4S ferredoxin-type domain-containing protein</fullName>
    </recommendedName>
</protein>
<dbReference type="Gene3D" id="3.40.50.360">
    <property type="match status" value="1"/>
</dbReference>
<proteinExistence type="predicted"/>
<keyword evidence="2" id="KW-0408">Iron</keyword>
<evidence type="ECO:0000256" key="1">
    <source>
        <dbReference type="ARBA" id="ARBA00022723"/>
    </source>
</evidence>
<gene>
    <name evidence="5" type="ORF">HMPREF9488_02121</name>
</gene>
<dbReference type="PROSITE" id="PS51379">
    <property type="entry name" value="4FE4S_FER_2"/>
    <property type="match status" value="2"/>
</dbReference>
<keyword evidence="6" id="KW-1185">Reference proteome</keyword>
<dbReference type="GeneID" id="78230066"/>
<accession>E7GBI0</accession>
<dbReference type="GO" id="GO:0051536">
    <property type="term" value="F:iron-sulfur cluster binding"/>
    <property type="evidence" value="ECO:0007669"/>
    <property type="project" value="UniProtKB-KW"/>
</dbReference>
<dbReference type="eggNOG" id="COG2768">
    <property type="taxonomic scope" value="Bacteria"/>
</dbReference>
<keyword evidence="1" id="KW-0479">Metal-binding</keyword>
<organism evidence="5 6">
    <name type="scientific">Coprobacillus cateniformis</name>
    <dbReference type="NCBI Taxonomy" id="100884"/>
    <lineage>
        <taxon>Bacteria</taxon>
        <taxon>Bacillati</taxon>
        <taxon>Bacillota</taxon>
        <taxon>Erysipelotrichia</taxon>
        <taxon>Erysipelotrichales</taxon>
        <taxon>Coprobacillaceae</taxon>
        <taxon>Coprobacillus</taxon>
    </lineage>
</organism>
<dbReference type="RefSeq" id="WP_008789221.1">
    <property type="nucleotide sequence ID" value="NZ_AKCB01000001.1"/>
</dbReference>
<dbReference type="InterPro" id="IPR029039">
    <property type="entry name" value="Flavoprotein-like_sf"/>
</dbReference>
<dbReference type="NCBIfam" id="NF038196">
    <property type="entry name" value="ferrodoxin_EFR1"/>
    <property type="match status" value="1"/>
</dbReference>
<keyword evidence="3" id="KW-0411">Iron-sulfur</keyword>
<dbReference type="AlphaFoldDB" id="E7GBI0"/>
<evidence type="ECO:0000256" key="2">
    <source>
        <dbReference type="ARBA" id="ARBA00023004"/>
    </source>
</evidence>
<dbReference type="InterPro" id="IPR017896">
    <property type="entry name" value="4Fe4S_Fe-S-bd"/>
</dbReference>
<dbReference type="STRING" id="100884.GCA_000269565_02233"/>
<feature type="domain" description="4Fe-4S ferredoxin-type" evidence="4">
    <location>
        <begin position="200"/>
        <end position="226"/>
    </location>
</feature>